<dbReference type="EMBL" id="GBGD01002769">
    <property type="protein sequence ID" value="JAC86120.1"/>
    <property type="molecule type" value="mRNA"/>
</dbReference>
<organism evidence="2">
    <name type="scientific">Panstrongylus megistus</name>
    <dbReference type="NCBI Taxonomy" id="65343"/>
    <lineage>
        <taxon>Eukaryota</taxon>
        <taxon>Metazoa</taxon>
        <taxon>Ecdysozoa</taxon>
        <taxon>Arthropoda</taxon>
        <taxon>Hexapoda</taxon>
        <taxon>Insecta</taxon>
        <taxon>Pterygota</taxon>
        <taxon>Neoptera</taxon>
        <taxon>Paraneoptera</taxon>
        <taxon>Hemiptera</taxon>
        <taxon>Heteroptera</taxon>
        <taxon>Panheteroptera</taxon>
        <taxon>Cimicomorpha</taxon>
        <taxon>Reduviidae</taxon>
        <taxon>Triatominae</taxon>
        <taxon>Panstrongylus</taxon>
    </lineage>
</organism>
<dbReference type="Pfam" id="PF02410">
    <property type="entry name" value="RsfS"/>
    <property type="match status" value="1"/>
</dbReference>
<dbReference type="InterPro" id="IPR043519">
    <property type="entry name" value="NT_sf"/>
</dbReference>
<dbReference type="NCBIfam" id="TIGR00090">
    <property type="entry name" value="rsfS_iojap_ybeB"/>
    <property type="match status" value="1"/>
</dbReference>
<dbReference type="Gene3D" id="3.30.460.10">
    <property type="entry name" value="Beta Polymerase, domain 2"/>
    <property type="match status" value="1"/>
</dbReference>
<dbReference type="InterPro" id="IPR004394">
    <property type="entry name" value="Iojap/RsfS/C7orf30"/>
</dbReference>
<dbReference type="GO" id="GO:0043023">
    <property type="term" value="F:ribosomal large subunit binding"/>
    <property type="evidence" value="ECO:0007669"/>
    <property type="project" value="TreeGrafter"/>
</dbReference>
<sequence>MSICTLGICFKKLYRTGSTFVISKGIRCFSSDHDNSKRFSDKYRVFKDEDSDIIFDVEEERLKRQQEVEIATENESISLDKKICGHSCGEIDVQELVDFVKSNKAQKVVVIKLPLELKYANFMIVTSGPSRRQINGIAELIRKHFKGELAAVGSPKMEGANSDWVAMDLGNIILHLMMDSVRKVYDLESLWAIGAKYDLKLNKKDDEVLNLLKSHSVNLDDLNPARNNKPVK</sequence>
<dbReference type="PANTHER" id="PTHR21043:SF0">
    <property type="entry name" value="MITOCHONDRIAL ASSEMBLY OF RIBOSOMAL LARGE SUBUNIT PROTEIN 1"/>
    <property type="match status" value="1"/>
</dbReference>
<evidence type="ECO:0000256" key="1">
    <source>
        <dbReference type="ARBA" id="ARBA00010574"/>
    </source>
</evidence>
<dbReference type="GO" id="GO:0005739">
    <property type="term" value="C:mitochondrion"/>
    <property type="evidence" value="ECO:0007669"/>
    <property type="project" value="TreeGrafter"/>
</dbReference>
<dbReference type="PANTHER" id="PTHR21043">
    <property type="entry name" value="IOJAP SUPERFAMILY ORTHOLOG"/>
    <property type="match status" value="1"/>
</dbReference>
<dbReference type="SUPFAM" id="SSF81301">
    <property type="entry name" value="Nucleotidyltransferase"/>
    <property type="match status" value="1"/>
</dbReference>
<dbReference type="HAMAP" id="MF_01477">
    <property type="entry name" value="Iojap_RsfS"/>
    <property type="match status" value="1"/>
</dbReference>
<dbReference type="AlphaFoldDB" id="A0A069DQE1"/>
<dbReference type="GO" id="GO:0090071">
    <property type="term" value="P:negative regulation of ribosome biogenesis"/>
    <property type="evidence" value="ECO:0007669"/>
    <property type="project" value="TreeGrafter"/>
</dbReference>
<reference evidence="2" key="1">
    <citation type="journal article" date="2015" name="J. Med. Entomol.">
        <title>A Deep Insight Into the Sialotranscriptome of the Chagas Disease Vector, Panstrongylus megistus (Hemiptera: Heteroptera).</title>
        <authorList>
            <person name="Ribeiro J.M."/>
            <person name="Schwarz A."/>
            <person name="Francischetti I.M."/>
        </authorList>
    </citation>
    <scope>NUCLEOTIDE SEQUENCE</scope>
    <source>
        <tissue evidence="2">Salivary glands</tissue>
    </source>
</reference>
<comment type="similarity">
    <text evidence="1">Belongs to the Iojap/RsfS family.</text>
</comment>
<accession>A0A069DQE1</accession>
<protein>
    <submittedName>
        <fullName evidence="2">Uncharacterized protein</fullName>
    </submittedName>
</protein>
<proteinExistence type="evidence at transcript level"/>
<name>A0A069DQE1_9HEMI</name>
<dbReference type="GO" id="GO:0017148">
    <property type="term" value="P:negative regulation of translation"/>
    <property type="evidence" value="ECO:0007669"/>
    <property type="project" value="TreeGrafter"/>
</dbReference>
<evidence type="ECO:0000313" key="2">
    <source>
        <dbReference type="EMBL" id="JAC86120.1"/>
    </source>
</evidence>